<proteinExistence type="predicted"/>
<gene>
    <name evidence="1" type="ORF">HPBE_LOCUS2882</name>
</gene>
<dbReference type="EMBL" id="UZAH01005335">
    <property type="protein sequence ID" value="VDO29027.1"/>
    <property type="molecule type" value="Genomic_DNA"/>
</dbReference>
<evidence type="ECO:0000313" key="1">
    <source>
        <dbReference type="EMBL" id="VDO29027.1"/>
    </source>
</evidence>
<sequence>MNAHEYEGTVYHAEFDPVGAAREGKNTANVKPTSSVHVRDVDRREQRCAESAGATGIAQSSRCFNCQNFGHRSKD</sequence>
<reference evidence="1" key="1">
    <citation type="submission" date="2018-11" db="EMBL/GenBank/DDBJ databases">
        <authorList>
            <consortium name="Pathogen Informatics"/>
        </authorList>
    </citation>
    <scope>NUCLEOTIDE SEQUENCE [LARGE SCALE GENOMIC DNA]</scope>
</reference>
<accession>A0A3P7V305</accession>
<protein>
    <submittedName>
        <fullName evidence="1">Uncharacterized protein</fullName>
    </submittedName>
</protein>
<dbReference type="AlphaFoldDB" id="A0A3P7V305"/>
<name>A0A3P7V305_HELPZ</name>
<organism evidence="1">
    <name type="scientific">Heligmosomoides polygyrus</name>
    <name type="common">Parasitic roundworm</name>
    <dbReference type="NCBI Taxonomy" id="6339"/>
    <lineage>
        <taxon>Eukaryota</taxon>
        <taxon>Metazoa</taxon>
        <taxon>Ecdysozoa</taxon>
        <taxon>Nematoda</taxon>
        <taxon>Chromadorea</taxon>
        <taxon>Rhabditida</taxon>
        <taxon>Rhabditina</taxon>
        <taxon>Rhabditomorpha</taxon>
        <taxon>Strongyloidea</taxon>
        <taxon>Heligmosomidae</taxon>
        <taxon>Heligmosomoides</taxon>
    </lineage>
</organism>